<evidence type="ECO:0000313" key="2">
    <source>
        <dbReference type="EMBL" id="KAL3783248.1"/>
    </source>
</evidence>
<feature type="compositionally biased region" description="Basic residues" evidence="1">
    <location>
        <begin position="87"/>
        <end position="99"/>
    </location>
</feature>
<reference evidence="2 3" key="1">
    <citation type="journal article" date="2020" name="G3 (Bethesda)">
        <title>Improved Reference Genome for Cyclotella cryptica CCMP332, a Model for Cell Wall Morphogenesis, Salinity Adaptation, and Lipid Production in Diatoms (Bacillariophyta).</title>
        <authorList>
            <person name="Roberts W.R."/>
            <person name="Downey K.M."/>
            <person name="Ruck E.C."/>
            <person name="Traller J.C."/>
            <person name="Alverson A.J."/>
        </authorList>
    </citation>
    <scope>NUCLEOTIDE SEQUENCE [LARGE SCALE GENOMIC DNA]</scope>
    <source>
        <strain evidence="2 3">CCMP332</strain>
    </source>
</reference>
<accession>A0ABD3P5W8</accession>
<sequence length="294" mass="31544">MIEPYDWILTEYKRWRSSCRCSAQSKEDLPRARTTTDMNFSVNFCLILVVCEMLPCSKKNVPKDDIKITITFYVNVGFSLRTTQKSYRHRQLKHSRRNIKPGESNAQRSSTQNKMGGCIPSSAAAYPGDKRPQKPAYQPAANEFQQVDSNTAVCTTHFVTCPGGNALKLVGKPNRAENQGGVAEGGLAKYVQVTLPPGVQPGDVIHVRAPDGRLNAITVPEGMGPGSTFTVEFADDLPPPPAEEDLTPGVYVPTVIAEPEVQNGGSGAVISGGDGGVVASATTGPYVPASYATK</sequence>
<keyword evidence="3" id="KW-1185">Reference proteome</keyword>
<evidence type="ECO:0000313" key="3">
    <source>
        <dbReference type="Proteomes" id="UP001516023"/>
    </source>
</evidence>
<evidence type="ECO:0000256" key="1">
    <source>
        <dbReference type="SAM" id="MobiDB-lite"/>
    </source>
</evidence>
<proteinExistence type="predicted"/>
<protein>
    <submittedName>
        <fullName evidence="2">Uncharacterized protein</fullName>
    </submittedName>
</protein>
<comment type="caution">
    <text evidence="2">The sequence shown here is derived from an EMBL/GenBank/DDBJ whole genome shotgun (WGS) entry which is preliminary data.</text>
</comment>
<gene>
    <name evidence="2" type="ORF">HJC23_001155</name>
</gene>
<organism evidence="2 3">
    <name type="scientific">Cyclotella cryptica</name>
    <dbReference type="NCBI Taxonomy" id="29204"/>
    <lineage>
        <taxon>Eukaryota</taxon>
        <taxon>Sar</taxon>
        <taxon>Stramenopiles</taxon>
        <taxon>Ochrophyta</taxon>
        <taxon>Bacillariophyta</taxon>
        <taxon>Coscinodiscophyceae</taxon>
        <taxon>Thalassiosirophycidae</taxon>
        <taxon>Stephanodiscales</taxon>
        <taxon>Stephanodiscaceae</taxon>
        <taxon>Cyclotella</taxon>
    </lineage>
</organism>
<dbReference type="AlphaFoldDB" id="A0ABD3P5W8"/>
<name>A0ABD3P5W8_9STRA</name>
<dbReference type="EMBL" id="JABMIG020000265">
    <property type="protein sequence ID" value="KAL3783248.1"/>
    <property type="molecule type" value="Genomic_DNA"/>
</dbReference>
<feature type="region of interest" description="Disordered" evidence="1">
    <location>
        <begin position="87"/>
        <end position="136"/>
    </location>
</feature>
<dbReference type="Proteomes" id="UP001516023">
    <property type="component" value="Unassembled WGS sequence"/>
</dbReference>
<feature type="compositionally biased region" description="Polar residues" evidence="1">
    <location>
        <begin position="104"/>
        <end position="114"/>
    </location>
</feature>